<keyword evidence="4" id="KW-0460">Magnesium</keyword>
<evidence type="ECO:0000256" key="4">
    <source>
        <dbReference type="ARBA" id="ARBA00022842"/>
    </source>
</evidence>
<evidence type="ECO:0000313" key="8">
    <source>
        <dbReference type="Proteomes" id="UP000177555"/>
    </source>
</evidence>
<dbReference type="Proteomes" id="UP000177555">
    <property type="component" value="Unassembled WGS sequence"/>
</dbReference>
<comment type="caution">
    <text evidence="7">The sequence shown here is derived from an EMBL/GenBank/DDBJ whole genome shotgun (WGS) entry which is preliminary data.</text>
</comment>
<proteinExistence type="predicted"/>
<reference evidence="7 8" key="1">
    <citation type="journal article" date="2016" name="Nat. Commun.">
        <title>Thousands of microbial genomes shed light on interconnected biogeochemical processes in an aquifer system.</title>
        <authorList>
            <person name="Anantharaman K."/>
            <person name="Brown C.T."/>
            <person name="Hug L.A."/>
            <person name="Sharon I."/>
            <person name="Castelle C.J."/>
            <person name="Probst A.J."/>
            <person name="Thomas B.C."/>
            <person name="Singh A."/>
            <person name="Wilkins M.J."/>
            <person name="Karaoz U."/>
            <person name="Brodie E.L."/>
            <person name="Williams K.H."/>
            <person name="Hubbard S.S."/>
            <person name="Banfield J.F."/>
        </authorList>
    </citation>
    <scope>NUCLEOTIDE SEQUENCE [LARGE SCALE GENOMIC DNA]</scope>
</reference>
<sequence>MGKTLFSPPLLLATCYLLPTTNLWQNTNAKVYLALIYSTLAEGFIFVRLQLVLRLILAFLFATAAAIFSQLIPPFLGEASFMIRVLLTLASGGIGFLLFPQVARSVRVITLTTFNFVVHRVSSEVSSQISRFPRFNPPFSGALPQVGSLALTRPLILDTSAIIDGRILDIAKTGFISGLALLPNFVLTELQQVADSVDSLKRARGRRGFEIVEELKKVKQVKMEVWDKEQNGKLVDEKLINLAKSLHGRIVTTDYNLNRLASVSNISVLNVNDLANAVKTMSLPGESLEIKIVHLGKDSSQGVGYLPDGTMVVVSEAADKIGQTFEVEVTKNIQTPAGRMVFAKELD</sequence>
<feature type="transmembrane region" description="Helical" evidence="5">
    <location>
        <begin position="56"/>
        <end position="75"/>
    </location>
</feature>
<name>A0A1F5JHB4_9BACT</name>
<dbReference type="SMART" id="SM00670">
    <property type="entry name" value="PINc"/>
    <property type="match status" value="1"/>
</dbReference>
<organism evidence="7 8">
    <name type="scientific">Candidatus Daviesbacteria bacterium RIFCSPHIGHO2_01_FULL_40_11</name>
    <dbReference type="NCBI Taxonomy" id="1797762"/>
    <lineage>
        <taxon>Bacteria</taxon>
        <taxon>Candidatus Daviesiibacteriota</taxon>
    </lineage>
</organism>
<dbReference type="SUPFAM" id="SSF88723">
    <property type="entry name" value="PIN domain-like"/>
    <property type="match status" value="1"/>
</dbReference>
<dbReference type="InterPro" id="IPR052041">
    <property type="entry name" value="Nucleic_acid_metab_PIN/TRAM"/>
</dbReference>
<feature type="domain" description="TRAM" evidence="6">
    <location>
        <begin position="281"/>
        <end position="347"/>
    </location>
</feature>
<dbReference type="GO" id="GO:0004518">
    <property type="term" value="F:nuclease activity"/>
    <property type="evidence" value="ECO:0007669"/>
    <property type="project" value="UniProtKB-KW"/>
</dbReference>
<dbReference type="GO" id="GO:0016787">
    <property type="term" value="F:hydrolase activity"/>
    <property type="evidence" value="ECO:0007669"/>
    <property type="project" value="UniProtKB-KW"/>
</dbReference>
<dbReference type="PROSITE" id="PS50926">
    <property type="entry name" value="TRAM"/>
    <property type="match status" value="1"/>
</dbReference>
<feature type="transmembrane region" description="Helical" evidence="5">
    <location>
        <begin position="29"/>
        <end position="49"/>
    </location>
</feature>
<dbReference type="AlphaFoldDB" id="A0A1F5JHB4"/>
<dbReference type="InterPro" id="IPR002792">
    <property type="entry name" value="TRAM_dom"/>
</dbReference>
<evidence type="ECO:0000256" key="1">
    <source>
        <dbReference type="ARBA" id="ARBA00001946"/>
    </source>
</evidence>
<dbReference type="Gene3D" id="3.40.50.1010">
    <property type="entry name" value="5'-nuclease"/>
    <property type="match status" value="1"/>
</dbReference>
<dbReference type="InterPro" id="IPR029060">
    <property type="entry name" value="PIN-like_dom_sf"/>
</dbReference>
<keyword evidence="5" id="KW-0472">Membrane</keyword>
<evidence type="ECO:0000259" key="6">
    <source>
        <dbReference type="PROSITE" id="PS50926"/>
    </source>
</evidence>
<feature type="transmembrane region" description="Helical" evidence="5">
    <location>
        <begin position="81"/>
        <end position="99"/>
    </location>
</feature>
<keyword evidence="5" id="KW-0812">Transmembrane</keyword>
<evidence type="ECO:0000313" key="7">
    <source>
        <dbReference type="EMBL" id="OGE27996.1"/>
    </source>
</evidence>
<evidence type="ECO:0000256" key="3">
    <source>
        <dbReference type="ARBA" id="ARBA00022801"/>
    </source>
</evidence>
<dbReference type="PANTHER" id="PTHR11603:SF147">
    <property type="entry name" value="MEMBRANE PROTEIN"/>
    <property type="match status" value="1"/>
</dbReference>
<gene>
    <name evidence="7" type="ORF">A2867_03640</name>
</gene>
<dbReference type="EMBL" id="MFCP01000025">
    <property type="protein sequence ID" value="OGE27996.1"/>
    <property type="molecule type" value="Genomic_DNA"/>
</dbReference>
<dbReference type="CDD" id="cd09877">
    <property type="entry name" value="PIN_YacL-like"/>
    <property type="match status" value="1"/>
</dbReference>
<evidence type="ECO:0000256" key="5">
    <source>
        <dbReference type="SAM" id="Phobius"/>
    </source>
</evidence>
<keyword evidence="2" id="KW-0540">Nuclease</keyword>
<comment type="cofactor">
    <cofactor evidence="1">
        <name>Mg(2+)</name>
        <dbReference type="ChEBI" id="CHEBI:18420"/>
    </cofactor>
</comment>
<protein>
    <recommendedName>
        <fullName evidence="6">TRAM domain-containing protein</fullName>
    </recommendedName>
</protein>
<keyword evidence="3" id="KW-0378">Hydrolase</keyword>
<dbReference type="Pfam" id="PF01938">
    <property type="entry name" value="TRAM"/>
    <property type="match status" value="1"/>
</dbReference>
<accession>A0A1F5JHB4</accession>
<dbReference type="PANTHER" id="PTHR11603">
    <property type="entry name" value="AAA FAMILY ATPASE"/>
    <property type="match status" value="1"/>
</dbReference>
<dbReference type="InterPro" id="IPR002716">
    <property type="entry name" value="PIN_dom"/>
</dbReference>
<keyword evidence="5" id="KW-1133">Transmembrane helix</keyword>
<evidence type="ECO:0000256" key="2">
    <source>
        <dbReference type="ARBA" id="ARBA00022722"/>
    </source>
</evidence>